<dbReference type="InterPro" id="IPR012373">
    <property type="entry name" value="Ferrdict_sens_TM"/>
</dbReference>
<gene>
    <name evidence="4" type="ORF">SAMN06265218_10789</name>
</gene>
<dbReference type="RefSeq" id="WP_142714342.1">
    <property type="nucleotide sequence ID" value="NZ_FXTH01000007.1"/>
</dbReference>
<dbReference type="InterPro" id="IPR006860">
    <property type="entry name" value="FecR"/>
</dbReference>
<evidence type="ECO:0000259" key="3">
    <source>
        <dbReference type="Pfam" id="PF16344"/>
    </source>
</evidence>
<dbReference type="InterPro" id="IPR032508">
    <property type="entry name" value="FecR_C"/>
</dbReference>
<evidence type="ECO:0000313" key="5">
    <source>
        <dbReference type="Proteomes" id="UP000317593"/>
    </source>
</evidence>
<proteinExistence type="predicted"/>
<dbReference type="Proteomes" id="UP000317593">
    <property type="component" value="Unassembled WGS sequence"/>
</dbReference>
<evidence type="ECO:0000313" key="4">
    <source>
        <dbReference type="EMBL" id="SMO62718.1"/>
    </source>
</evidence>
<feature type="transmembrane region" description="Helical" evidence="1">
    <location>
        <begin position="89"/>
        <end position="110"/>
    </location>
</feature>
<feature type="domain" description="Protein FecR C-terminal" evidence="3">
    <location>
        <begin position="266"/>
        <end position="332"/>
    </location>
</feature>
<dbReference type="EMBL" id="FXTH01000007">
    <property type="protein sequence ID" value="SMO62718.1"/>
    <property type="molecule type" value="Genomic_DNA"/>
</dbReference>
<protein>
    <submittedName>
        <fullName evidence="4">FecR family protein</fullName>
    </submittedName>
</protein>
<dbReference type="Pfam" id="PF16344">
    <property type="entry name" value="FecR_C"/>
    <property type="match status" value="1"/>
</dbReference>
<dbReference type="PANTHER" id="PTHR30273:SF2">
    <property type="entry name" value="PROTEIN FECR"/>
    <property type="match status" value="1"/>
</dbReference>
<dbReference type="PIRSF" id="PIRSF018266">
    <property type="entry name" value="FecR"/>
    <property type="match status" value="1"/>
</dbReference>
<dbReference type="Pfam" id="PF04773">
    <property type="entry name" value="FecR"/>
    <property type="match status" value="1"/>
</dbReference>
<evidence type="ECO:0000256" key="1">
    <source>
        <dbReference type="SAM" id="Phobius"/>
    </source>
</evidence>
<feature type="domain" description="FecR protein" evidence="2">
    <location>
        <begin position="126"/>
        <end position="219"/>
    </location>
</feature>
<sequence>MRAGLIEKFIDDDCTAEEAEQVLNWLSTTEGQQYLEEKIGEDYTLLQDERIQSLVSETKSQKMWGVIRNNLDYRYGPHSIRKKKMRKPAAYWGAVAAAFAILAASMFYLWPYATTTPEASPDPIYYQTGNNQQKALTLRDGSKIRLNSNSKLWIYEPFGEGERKVRLKGEAYFEVVHDEDRPFIIHTPNASVKDLGTVFNVRAFPDDDNVQVSVNEGKVSLWSSQQVETEAAILNPGQFGYLNLDNQTIEIDEFEHNNYLSWMNRRIIFDNMKLKDVSRQLSRIYDVSFEYASPVIKELTLSSTFERGSLEKALEVVALTLDLSYNRTENRIRWERGHQGSKTGAESS</sequence>
<reference evidence="4 5" key="1">
    <citation type="submission" date="2017-05" db="EMBL/GenBank/DDBJ databases">
        <authorList>
            <person name="Varghese N."/>
            <person name="Submissions S."/>
        </authorList>
    </citation>
    <scope>NUCLEOTIDE SEQUENCE [LARGE SCALE GENOMIC DNA]</scope>
    <source>
        <strain evidence="4 5">DSM 21194</strain>
    </source>
</reference>
<keyword evidence="1" id="KW-0472">Membrane</keyword>
<dbReference type="AlphaFoldDB" id="A0A521CTL2"/>
<accession>A0A521CTL2</accession>
<dbReference type="PANTHER" id="PTHR30273">
    <property type="entry name" value="PERIPLASMIC SIGNAL SENSOR AND SIGMA FACTOR ACTIVATOR FECR-RELATED"/>
    <property type="match status" value="1"/>
</dbReference>
<name>A0A521CTL2_9BACT</name>
<keyword evidence="1" id="KW-0812">Transmembrane</keyword>
<keyword evidence="5" id="KW-1185">Reference proteome</keyword>
<dbReference type="Gene3D" id="3.55.50.30">
    <property type="match status" value="1"/>
</dbReference>
<dbReference type="OrthoDB" id="1452822at2"/>
<organism evidence="4 5">
    <name type="scientific">Fodinibius sediminis</name>
    <dbReference type="NCBI Taxonomy" id="1214077"/>
    <lineage>
        <taxon>Bacteria</taxon>
        <taxon>Pseudomonadati</taxon>
        <taxon>Balneolota</taxon>
        <taxon>Balneolia</taxon>
        <taxon>Balneolales</taxon>
        <taxon>Balneolaceae</taxon>
        <taxon>Fodinibius</taxon>
    </lineage>
</organism>
<keyword evidence="1" id="KW-1133">Transmembrane helix</keyword>
<dbReference type="Gene3D" id="2.60.120.1440">
    <property type="match status" value="1"/>
</dbReference>
<dbReference type="GO" id="GO:0016989">
    <property type="term" value="F:sigma factor antagonist activity"/>
    <property type="evidence" value="ECO:0007669"/>
    <property type="project" value="TreeGrafter"/>
</dbReference>
<evidence type="ECO:0000259" key="2">
    <source>
        <dbReference type="Pfam" id="PF04773"/>
    </source>
</evidence>